<proteinExistence type="predicted"/>
<keyword evidence="2" id="KW-1185">Reference proteome</keyword>
<dbReference type="EMBL" id="LR899012">
    <property type="protein sequence ID" value="CAD7089197.1"/>
    <property type="molecule type" value="Genomic_DNA"/>
</dbReference>
<evidence type="ECO:0000313" key="1">
    <source>
        <dbReference type="EMBL" id="CAD7089197.1"/>
    </source>
</evidence>
<protein>
    <submittedName>
        <fullName evidence="1">Uncharacterized protein</fullName>
    </submittedName>
</protein>
<organism evidence="1 2">
    <name type="scientific">Hermetia illucens</name>
    <name type="common">Black soldier fly</name>
    <dbReference type="NCBI Taxonomy" id="343691"/>
    <lineage>
        <taxon>Eukaryota</taxon>
        <taxon>Metazoa</taxon>
        <taxon>Ecdysozoa</taxon>
        <taxon>Arthropoda</taxon>
        <taxon>Hexapoda</taxon>
        <taxon>Insecta</taxon>
        <taxon>Pterygota</taxon>
        <taxon>Neoptera</taxon>
        <taxon>Endopterygota</taxon>
        <taxon>Diptera</taxon>
        <taxon>Brachycera</taxon>
        <taxon>Stratiomyomorpha</taxon>
        <taxon>Stratiomyidae</taxon>
        <taxon>Hermetiinae</taxon>
        <taxon>Hermetia</taxon>
    </lineage>
</organism>
<reference evidence="1 2" key="1">
    <citation type="submission" date="2020-11" db="EMBL/GenBank/DDBJ databases">
        <authorList>
            <person name="Wallbank WR R."/>
            <person name="Pardo Diaz C."/>
            <person name="Kozak K."/>
            <person name="Martin S."/>
            <person name="Jiggins C."/>
            <person name="Moest M."/>
            <person name="Warren A I."/>
            <person name="Generalovic N T."/>
            <person name="Byers J.R.P. K."/>
            <person name="Montejo-Kovacevich G."/>
            <person name="Yen C E."/>
        </authorList>
    </citation>
    <scope>NUCLEOTIDE SEQUENCE [LARGE SCALE GENOMIC DNA]</scope>
</reference>
<dbReference type="AlphaFoldDB" id="A0A7R8UY75"/>
<accession>A0A7R8UY75</accession>
<dbReference type="Proteomes" id="UP000594454">
    <property type="component" value="Chromosome 4"/>
</dbReference>
<gene>
    <name evidence="1" type="ORF">HERILL_LOCUS11768</name>
</gene>
<sequence length="132" mass="15278">MHSKAHACIFYSISTQYVIIETCIDNKIGIFVKHNEIAPPTLFLFGLTAPLLPKHNITIQDSDYLVTAAKEEYRFHFRVSPGPTILSRPTSRRFFSRSRTRLNAKDAHHSSQNDFFHTSRCDELSRVEHKLF</sequence>
<dbReference type="InParanoid" id="A0A7R8UY75"/>
<evidence type="ECO:0000313" key="2">
    <source>
        <dbReference type="Proteomes" id="UP000594454"/>
    </source>
</evidence>
<name>A0A7R8UY75_HERIL</name>